<dbReference type="Proteomes" id="UP001148662">
    <property type="component" value="Unassembled WGS sequence"/>
</dbReference>
<evidence type="ECO:0000313" key="1">
    <source>
        <dbReference type="EMBL" id="KAJ3538100.1"/>
    </source>
</evidence>
<organism evidence="1 2">
    <name type="scientific">Phlebia brevispora</name>
    <dbReference type="NCBI Taxonomy" id="194682"/>
    <lineage>
        <taxon>Eukaryota</taxon>
        <taxon>Fungi</taxon>
        <taxon>Dikarya</taxon>
        <taxon>Basidiomycota</taxon>
        <taxon>Agaricomycotina</taxon>
        <taxon>Agaricomycetes</taxon>
        <taxon>Polyporales</taxon>
        <taxon>Meruliaceae</taxon>
        <taxon>Phlebia</taxon>
    </lineage>
</organism>
<gene>
    <name evidence="1" type="ORF">NM688_g6568</name>
</gene>
<sequence>MVGRQDALLQAPTSPLRANIEGVGGLPEWFRLPSVEDVRKDVEQLETYLATDGPATDRAALASAETSEAVTSHRADVWTNHAVTGMSAERWQWSEGTPELDNLFLFARFCNPSDVPKDLMEPVIWALKIAHRMISECADEQLGEYAAHADTFRSYYVRLFKYPIDHAVLIYFSAVLQRTTKLTNARIKLNKLLLNPSIDRPSEAIPYLEAAVEHDARRLQAGKGPQSASVEDQRQYRDRPWMCSPILYVFYSHARALSGLFDDRTKAALQHTIDACDLAQERRRDAAYLGMIYRGSVQARIDLAQVLKQMGVERGLWGQHADWSARFLRKNPAFIPPAELVQMLGRPDQATHPVLERLGGDAWLRKHIPAAMARSRGLAGHLSRPHLQTPPTDRLTAEMDVLTWSVKRLTLKQAERAAVAYYWYAISALDFVCGLLNGITAPKIAREQTGAVISTVFAYLGGYGLLLPLVRFSCRAHNARLARISKLELTDPFAAQRARDWMRWRGFLHEGNYDTVIDTLGLRRDVSRGGTHIVIYQVEYAPTTRLGKEKDLRDRFQVVRAGVFRLDDACEFIEITMGIFDGGLRRDFSDEVAWENAQGLVPIFSYVVGYGIPSWIGQMAISVDSLHLSKHTAEWRKRFNRDGNPVEPLRLPNGIQDAEFDS</sequence>
<keyword evidence="2" id="KW-1185">Reference proteome</keyword>
<proteinExistence type="predicted"/>
<reference evidence="1" key="1">
    <citation type="submission" date="2022-07" db="EMBL/GenBank/DDBJ databases">
        <title>Genome Sequence of Phlebia brevispora.</title>
        <authorList>
            <person name="Buettner E."/>
        </authorList>
    </citation>
    <scope>NUCLEOTIDE SEQUENCE</scope>
    <source>
        <strain evidence="1">MPL23</strain>
    </source>
</reference>
<dbReference type="EMBL" id="JANHOG010001376">
    <property type="protein sequence ID" value="KAJ3538100.1"/>
    <property type="molecule type" value="Genomic_DNA"/>
</dbReference>
<protein>
    <submittedName>
        <fullName evidence="1">Uncharacterized protein</fullName>
    </submittedName>
</protein>
<name>A0ACC1SEK3_9APHY</name>
<comment type="caution">
    <text evidence="1">The sequence shown here is derived from an EMBL/GenBank/DDBJ whole genome shotgun (WGS) entry which is preliminary data.</text>
</comment>
<evidence type="ECO:0000313" key="2">
    <source>
        <dbReference type="Proteomes" id="UP001148662"/>
    </source>
</evidence>
<accession>A0ACC1SEK3</accession>